<sequence length="213" mass="23507">MSAAEEAEVPSAMPVDPAPAEPAIAETQPQKPPKRRSPKPQRRRRRSPKKALPILLISRAKRRQRITASSPSLNSCPWDFWLPCSRVLKGGLSAIHVPYAYGFAIILLTIIVKVAGHISFDEAAGKPNRHLLTTGWSVFVSAKRLVAGVELLGCLIFSNELRFASLLGEYINVAVSVLGGCLCVCEELNRMVELMNNNVTSFNLIRKARVHMR</sequence>
<name>A0ACC2K9L2_PERAE</name>
<dbReference type="Proteomes" id="UP001234297">
    <property type="component" value="Chromosome 4"/>
</dbReference>
<evidence type="ECO:0000313" key="1">
    <source>
        <dbReference type="EMBL" id="KAJ8617771.1"/>
    </source>
</evidence>
<evidence type="ECO:0000313" key="2">
    <source>
        <dbReference type="Proteomes" id="UP001234297"/>
    </source>
</evidence>
<protein>
    <submittedName>
        <fullName evidence="1">Uncharacterized protein</fullName>
    </submittedName>
</protein>
<keyword evidence="2" id="KW-1185">Reference proteome</keyword>
<proteinExistence type="predicted"/>
<reference evidence="1 2" key="1">
    <citation type="journal article" date="2022" name="Hortic Res">
        <title>A haplotype resolved chromosomal level avocado genome allows analysis of novel avocado genes.</title>
        <authorList>
            <person name="Nath O."/>
            <person name="Fletcher S.J."/>
            <person name="Hayward A."/>
            <person name="Shaw L.M."/>
            <person name="Masouleh A.K."/>
            <person name="Furtado A."/>
            <person name="Henry R.J."/>
            <person name="Mitter N."/>
        </authorList>
    </citation>
    <scope>NUCLEOTIDE SEQUENCE [LARGE SCALE GENOMIC DNA]</scope>
    <source>
        <strain evidence="2">cv. Hass</strain>
    </source>
</reference>
<organism evidence="1 2">
    <name type="scientific">Persea americana</name>
    <name type="common">Avocado</name>
    <dbReference type="NCBI Taxonomy" id="3435"/>
    <lineage>
        <taxon>Eukaryota</taxon>
        <taxon>Viridiplantae</taxon>
        <taxon>Streptophyta</taxon>
        <taxon>Embryophyta</taxon>
        <taxon>Tracheophyta</taxon>
        <taxon>Spermatophyta</taxon>
        <taxon>Magnoliopsida</taxon>
        <taxon>Magnoliidae</taxon>
        <taxon>Laurales</taxon>
        <taxon>Lauraceae</taxon>
        <taxon>Persea</taxon>
    </lineage>
</organism>
<gene>
    <name evidence="1" type="ORF">MRB53_013957</name>
</gene>
<comment type="caution">
    <text evidence="1">The sequence shown here is derived from an EMBL/GenBank/DDBJ whole genome shotgun (WGS) entry which is preliminary data.</text>
</comment>
<accession>A0ACC2K9L2</accession>
<dbReference type="EMBL" id="CM056812">
    <property type="protein sequence ID" value="KAJ8617771.1"/>
    <property type="molecule type" value="Genomic_DNA"/>
</dbReference>